<dbReference type="EC" id="2.3.2.27" evidence="4"/>
<reference evidence="15" key="1">
    <citation type="submission" date="2020-11" db="EMBL/GenBank/DDBJ databases">
        <title>Kefir isolates.</title>
        <authorList>
            <person name="Marcisauskas S."/>
            <person name="Kim Y."/>
            <person name="Blasche S."/>
        </authorList>
    </citation>
    <scope>NUCLEOTIDE SEQUENCE</scope>
    <source>
        <strain evidence="15">Olga-1</strain>
    </source>
</reference>
<organism evidence="15 16">
    <name type="scientific">Pichia californica</name>
    <dbReference type="NCBI Taxonomy" id="460514"/>
    <lineage>
        <taxon>Eukaryota</taxon>
        <taxon>Fungi</taxon>
        <taxon>Dikarya</taxon>
        <taxon>Ascomycota</taxon>
        <taxon>Saccharomycotina</taxon>
        <taxon>Pichiomycetes</taxon>
        <taxon>Pichiales</taxon>
        <taxon>Pichiaceae</taxon>
        <taxon>Pichia</taxon>
    </lineage>
</organism>
<feature type="transmembrane region" description="Helical" evidence="13">
    <location>
        <begin position="677"/>
        <end position="699"/>
    </location>
</feature>
<keyword evidence="7" id="KW-0479">Metal-binding</keyword>
<evidence type="ECO:0000256" key="2">
    <source>
        <dbReference type="ARBA" id="ARBA00004141"/>
    </source>
</evidence>
<evidence type="ECO:0000256" key="6">
    <source>
        <dbReference type="ARBA" id="ARBA00022692"/>
    </source>
</evidence>
<feature type="transmembrane region" description="Helical" evidence="13">
    <location>
        <begin position="1031"/>
        <end position="1048"/>
    </location>
</feature>
<feature type="transmembrane region" description="Helical" evidence="13">
    <location>
        <begin position="881"/>
        <end position="906"/>
    </location>
</feature>
<feature type="transmembrane region" description="Helical" evidence="13">
    <location>
        <begin position="719"/>
        <end position="736"/>
    </location>
</feature>
<proteinExistence type="predicted"/>
<dbReference type="InterPro" id="IPR011016">
    <property type="entry name" value="Znf_RING-CH"/>
</dbReference>
<feature type="non-terminal residue" evidence="15">
    <location>
        <position position="1207"/>
    </location>
</feature>
<comment type="pathway">
    <text evidence="3">Protein modification; protein ubiquitination.</text>
</comment>
<gene>
    <name evidence="15" type="ORF">C6P40_004125</name>
</gene>
<keyword evidence="11 13" id="KW-1133">Transmembrane helix</keyword>
<evidence type="ECO:0000313" key="15">
    <source>
        <dbReference type="EMBL" id="KAG0686427.1"/>
    </source>
</evidence>
<feature type="domain" description="RING-CH-type" evidence="14">
    <location>
        <begin position="1"/>
        <end position="60"/>
    </location>
</feature>
<dbReference type="CDD" id="cd16702">
    <property type="entry name" value="RING_CH-C4HC3_MARCH6"/>
    <property type="match status" value="1"/>
</dbReference>
<keyword evidence="16" id="KW-1185">Reference proteome</keyword>
<accession>A0A9P6WGC4</accession>
<dbReference type="Pfam" id="PF12906">
    <property type="entry name" value="RINGv"/>
    <property type="match status" value="1"/>
</dbReference>
<comment type="subcellular location">
    <subcellularLocation>
        <location evidence="2">Membrane</location>
        <topology evidence="2">Multi-pass membrane protein</topology>
    </subcellularLocation>
</comment>
<keyword evidence="9" id="KW-0833">Ubl conjugation pathway</keyword>
<dbReference type="GO" id="GO:0061630">
    <property type="term" value="F:ubiquitin protein ligase activity"/>
    <property type="evidence" value="ECO:0007669"/>
    <property type="project" value="UniProtKB-EC"/>
</dbReference>
<dbReference type="PROSITE" id="PS51292">
    <property type="entry name" value="ZF_RING_CH"/>
    <property type="match status" value="1"/>
</dbReference>
<keyword evidence="8" id="KW-0863">Zinc-finger</keyword>
<feature type="transmembrane region" description="Helical" evidence="13">
    <location>
        <begin position="1007"/>
        <end position="1025"/>
    </location>
</feature>
<evidence type="ECO:0000256" key="10">
    <source>
        <dbReference type="ARBA" id="ARBA00022833"/>
    </source>
</evidence>
<feature type="transmembrane region" description="Helical" evidence="13">
    <location>
        <begin position="148"/>
        <end position="171"/>
    </location>
</feature>
<dbReference type="SUPFAM" id="SSF57850">
    <property type="entry name" value="RING/U-box"/>
    <property type="match status" value="1"/>
</dbReference>
<evidence type="ECO:0000256" key="7">
    <source>
        <dbReference type="ARBA" id="ARBA00022723"/>
    </source>
</evidence>
<dbReference type="GO" id="GO:0008270">
    <property type="term" value="F:zinc ion binding"/>
    <property type="evidence" value="ECO:0007669"/>
    <property type="project" value="UniProtKB-KW"/>
</dbReference>
<comment type="catalytic activity">
    <reaction evidence="1">
        <text>S-ubiquitinyl-[E2 ubiquitin-conjugating enzyme]-L-cysteine + [acceptor protein]-L-lysine = [E2 ubiquitin-conjugating enzyme]-L-cysteine + N(6)-ubiquitinyl-[acceptor protein]-L-lysine.</text>
        <dbReference type="EC" id="2.3.2.27"/>
    </reaction>
</comment>
<evidence type="ECO:0000256" key="1">
    <source>
        <dbReference type="ARBA" id="ARBA00000900"/>
    </source>
</evidence>
<evidence type="ECO:0000256" key="8">
    <source>
        <dbReference type="ARBA" id="ARBA00022771"/>
    </source>
</evidence>
<dbReference type="PANTHER" id="PTHR13145:SF0">
    <property type="entry name" value="E3 UBIQUITIN-PROTEIN LIGASE MARCHF6"/>
    <property type="match status" value="1"/>
</dbReference>
<feature type="transmembrane region" description="Helical" evidence="13">
    <location>
        <begin position="926"/>
        <end position="947"/>
    </location>
</feature>
<feature type="transmembrane region" description="Helical" evidence="13">
    <location>
        <begin position="406"/>
        <end position="428"/>
    </location>
</feature>
<feature type="transmembrane region" description="Helical" evidence="13">
    <location>
        <begin position="520"/>
        <end position="538"/>
    </location>
</feature>
<dbReference type="GO" id="GO:0005789">
    <property type="term" value="C:endoplasmic reticulum membrane"/>
    <property type="evidence" value="ECO:0007669"/>
    <property type="project" value="TreeGrafter"/>
</dbReference>
<feature type="transmembrane region" description="Helical" evidence="13">
    <location>
        <begin position="90"/>
        <end position="112"/>
    </location>
</feature>
<evidence type="ECO:0000256" key="5">
    <source>
        <dbReference type="ARBA" id="ARBA00022679"/>
    </source>
</evidence>
<evidence type="ECO:0000256" key="12">
    <source>
        <dbReference type="ARBA" id="ARBA00023136"/>
    </source>
</evidence>
<feature type="transmembrane region" description="Helical" evidence="13">
    <location>
        <begin position="616"/>
        <end position="635"/>
    </location>
</feature>
<name>A0A9P6WGC4_9ASCO</name>
<keyword evidence="5" id="KW-0808">Transferase</keyword>
<protein>
    <recommendedName>
        <fullName evidence="4">RING-type E3 ubiquitin transferase</fullName>
        <ecNumber evidence="4">2.3.2.27</ecNumber>
    </recommendedName>
</protein>
<dbReference type="SMART" id="SM00744">
    <property type="entry name" value="RINGv"/>
    <property type="match status" value="1"/>
</dbReference>
<evidence type="ECO:0000256" key="9">
    <source>
        <dbReference type="ARBA" id="ARBA00022786"/>
    </source>
</evidence>
<keyword evidence="6 13" id="KW-0812">Transmembrane</keyword>
<evidence type="ECO:0000313" key="16">
    <source>
        <dbReference type="Proteomes" id="UP000697127"/>
    </source>
</evidence>
<dbReference type="InterPro" id="IPR013083">
    <property type="entry name" value="Znf_RING/FYVE/PHD"/>
</dbReference>
<dbReference type="Gene3D" id="3.30.40.10">
    <property type="entry name" value="Zinc/RING finger domain, C3HC4 (zinc finger)"/>
    <property type="match status" value="1"/>
</dbReference>
<dbReference type="Proteomes" id="UP000697127">
    <property type="component" value="Unassembled WGS sequence"/>
</dbReference>
<feature type="transmembrane region" description="Helical" evidence="13">
    <location>
        <begin position="558"/>
        <end position="582"/>
    </location>
</feature>
<comment type="caution">
    <text evidence="15">The sequence shown here is derived from an EMBL/GenBank/DDBJ whole genome shotgun (WGS) entry which is preliminary data.</text>
</comment>
<dbReference type="AlphaFoldDB" id="A0A9P6WGC4"/>
<dbReference type="GO" id="GO:0036503">
    <property type="term" value="P:ERAD pathway"/>
    <property type="evidence" value="ECO:0007669"/>
    <property type="project" value="TreeGrafter"/>
</dbReference>
<keyword evidence="10" id="KW-0862">Zinc</keyword>
<evidence type="ECO:0000256" key="11">
    <source>
        <dbReference type="ARBA" id="ARBA00022989"/>
    </source>
</evidence>
<dbReference type="EMBL" id="PUHW01000518">
    <property type="protein sequence ID" value="KAG0686427.1"/>
    <property type="molecule type" value="Genomic_DNA"/>
</dbReference>
<evidence type="ECO:0000256" key="13">
    <source>
        <dbReference type="SAM" id="Phobius"/>
    </source>
</evidence>
<keyword evidence="12 13" id="KW-0472">Membrane</keyword>
<feature type="transmembrane region" description="Helical" evidence="13">
    <location>
        <begin position="1060"/>
        <end position="1078"/>
    </location>
</feature>
<evidence type="ECO:0000259" key="14">
    <source>
        <dbReference type="PROSITE" id="PS51292"/>
    </source>
</evidence>
<dbReference type="PANTHER" id="PTHR13145">
    <property type="entry name" value="SSM4 PROTEIN"/>
    <property type="match status" value="1"/>
</dbReference>
<evidence type="ECO:0000256" key="3">
    <source>
        <dbReference type="ARBA" id="ARBA00004906"/>
    </source>
</evidence>
<sequence length="1207" mass="140819">MSEDKFCRVCRCESTPDHPLFHPCKCRGSIKYIHQDCLQFWLQHSNKDTCDICHSKFNFKIIYSDGTPNSIPFKIIIKQFIKNLLRYQYLFVKFTVMAFCLLFEFPFFILLISKLIDFQLGVPIKIESPYLQNIFENYQPTLNGNFNIISFIENICIPGFGLGIVYAIIFISMFMIQNSFIGDEGFQKIVDKKIGRQRHKILDLLQQNRRRSLLRALNQQENSQKIERELEVVGWTENHIFEQGEIQLMINSCRRISLEFILLPDYTEKYQLMQNFIEELNPNEITVEESNQLLNYYKTMRIDHLNSQYDQQERVLFNNIENLNNDFANERREQLDDIAAEFARIVPDNEINANNQAGDVQLPPNPIPRVPQNNNNLRNVRNNNNNADDEIEQVQGLWDGPKNITFIFQLTSLVNLISMLVLVFFKFIPSFQGLLFWGAFDTLFTSPLKKLFIIIHPYIYPYYKTLKSTSFTQLMCLKYQESIVPKLIVAFFQRNLFIPLKETYINSVEWKPTSNITERVLVVLTGFAVSGFIMFICMKKMERSCTPNNPLSGNYRTIYIIMLQIASVVKVFTLIAIEWILFPLFCGIQIEFALVPIFNDNLYNYKLDPPLVGKDAFGLLWLMGTFFMYFFASFVSMIRANILRSGVLFFIRPSDDPNLQLIHDALMRPFSLRISRIALSASIYSIYILIEFTIVSWGIRLFSPIQVLPFHNNVFFERIGFAYLFILGNLLENIFCKYWKNIFYIACSQLRLSSFLLNQDKSNERGKIIYKSFYARVMKKIPDYSEPVLESETNLYFESHPEAVCCFVPDGNYIRAPNDDHVSRNFVRTLFVPVTKSDQLLAPIPEYPNDDEKYNPYGDVDPMDVTTYTIVYKPPHFRWRLFALFAILWAASLIFTFGIYLCNIGMGKTFMKLTDLETYLGVSKEYYKIDIYSMTLTIFVLSQLEIVSKSIEEQWKVMTSAVNGDTEKFNAIKVITINTFNKLKQRYVRILESAIVKMVFSMICKQFVVTVALCLCGYPILGSLIKEGVTPIWGIPFFVSFITFTISLRDSNRNRFKIYLYTTLFIIGIKIILTFTVLDYARRVSFVVVNDEYPDGKVFYKTEQTSDYVLIFEFLTKFLPESAHTLLPLLLVDNFVGIEAFAYHIIWGLSGMYVTFVYIFNAWSNFMDKTRQIYFDNTKVLSNADDEEAEENTLDVDNNTDINIVDE</sequence>
<feature type="transmembrane region" description="Helical" evidence="13">
    <location>
        <begin position="1141"/>
        <end position="1163"/>
    </location>
</feature>
<evidence type="ECO:0000256" key="4">
    <source>
        <dbReference type="ARBA" id="ARBA00012483"/>
    </source>
</evidence>